<gene>
    <name evidence="3" type="ORF">pdam_00003214</name>
</gene>
<dbReference type="Gene3D" id="2.120.10.30">
    <property type="entry name" value="TolB, C-terminal domain"/>
    <property type="match status" value="4"/>
</dbReference>
<feature type="repeat" description="NHL" evidence="2">
    <location>
        <begin position="109"/>
        <end position="151"/>
    </location>
</feature>
<evidence type="ECO:0000313" key="4">
    <source>
        <dbReference type="Proteomes" id="UP000275408"/>
    </source>
</evidence>
<comment type="caution">
    <text evidence="3">The sequence shown here is derived from an EMBL/GenBank/DDBJ whole genome shotgun (WGS) entry which is preliminary data.</text>
</comment>
<dbReference type="SUPFAM" id="SSF101898">
    <property type="entry name" value="NHL repeat"/>
    <property type="match status" value="1"/>
</dbReference>
<feature type="repeat" description="NHL" evidence="2">
    <location>
        <begin position="375"/>
        <end position="417"/>
    </location>
</feature>
<keyword evidence="4" id="KW-1185">Reference proteome</keyword>
<organism evidence="3 4">
    <name type="scientific">Pocillopora damicornis</name>
    <name type="common">Cauliflower coral</name>
    <name type="synonym">Millepora damicornis</name>
    <dbReference type="NCBI Taxonomy" id="46731"/>
    <lineage>
        <taxon>Eukaryota</taxon>
        <taxon>Metazoa</taxon>
        <taxon>Cnidaria</taxon>
        <taxon>Anthozoa</taxon>
        <taxon>Hexacorallia</taxon>
        <taxon>Scleractinia</taxon>
        <taxon>Astrocoeniina</taxon>
        <taxon>Pocilloporidae</taxon>
        <taxon>Pocillopora</taxon>
    </lineage>
</organism>
<feature type="repeat" description="NHL" evidence="2">
    <location>
        <begin position="60"/>
        <end position="103"/>
    </location>
</feature>
<evidence type="ECO:0000256" key="2">
    <source>
        <dbReference type="PROSITE-ProRule" id="PRU00504"/>
    </source>
</evidence>
<proteinExistence type="predicted"/>
<evidence type="ECO:0000313" key="3">
    <source>
        <dbReference type="EMBL" id="RMX50827.1"/>
    </source>
</evidence>
<reference evidence="3 4" key="1">
    <citation type="journal article" date="2018" name="Sci. Rep.">
        <title>Comparative analysis of the Pocillopora damicornis genome highlights role of immune system in coral evolution.</title>
        <authorList>
            <person name="Cunning R."/>
            <person name="Bay R.A."/>
            <person name="Gillette P."/>
            <person name="Baker A.C."/>
            <person name="Traylor-Knowles N."/>
        </authorList>
    </citation>
    <scope>NUCLEOTIDE SEQUENCE [LARGE SCALE GENOMIC DNA]</scope>
    <source>
        <strain evidence="3">RSMAS</strain>
        <tissue evidence="3">Whole animal</tissue>
    </source>
</reference>
<evidence type="ECO:0000256" key="1">
    <source>
        <dbReference type="ARBA" id="ARBA00022737"/>
    </source>
</evidence>
<dbReference type="STRING" id="46731.A0A3M6UAX7"/>
<dbReference type="PROSITE" id="PS51125">
    <property type="entry name" value="NHL"/>
    <property type="match status" value="6"/>
</dbReference>
<keyword evidence="1" id="KW-0677">Repeat</keyword>
<accession>A0A3M6UAX7</accession>
<feature type="repeat" description="NHL" evidence="2">
    <location>
        <begin position="473"/>
        <end position="512"/>
    </location>
</feature>
<dbReference type="AlphaFoldDB" id="A0A3M6UAX7"/>
<dbReference type="GO" id="GO:0043161">
    <property type="term" value="P:proteasome-mediated ubiquitin-dependent protein catabolic process"/>
    <property type="evidence" value="ECO:0007669"/>
    <property type="project" value="TreeGrafter"/>
</dbReference>
<evidence type="ECO:0008006" key="5">
    <source>
        <dbReference type="Google" id="ProtNLM"/>
    </source>
</evidence>
<sequence>MIHVKPPPITPRASYTLRWLEAEGHDVNLSGIAVNSKGDIAVSDQGCDRLIILNKDGIFKETIGSRGKGKDNVTLPDGIAYNKSDHLLVSDYGNHRIQLYDCRAGKFCFSFGSGGSADGQLYFPCGLSIDEHDNIIVSDWGNKRVQVFDERGNFKLRFSGQATESPEPSEPQHCIASKKLYFMTDGCANCVQVFDERGTFLHNIGCMNSPQGIAVIESEILCVCDSNNNCLQLYYPDGAFVSSVSNLTWPMYLAKGSNREIFVTVEMIHVKPPPITQKASYNLRWLEAEGHDVNLSGIAVNSKGDIAVSDQGCDRLIILNEDGTFKETIGGSGTEKGNLSLPDGIAYNKSNHLLVSDYGNHRIQLYDCRAGKFCFSFGSGGTADGQFNFPCGLSIDEHDNIIVSDWGNKRVQVFDERGNFKLKFSSHATLEKKSWGCRDSSGISEPQHCIAFKNSYFMTDGCANCVKVFDKSGTFIHNIGCMNSPQGVAVTESEILCVCDSNNNSVQLYYLDGKLISNFPHLNWPMYLAVGVNGEIFVSERGTCQITVLKLPY</sequence>
<dbReference type="InterPro" id="IPR001258">
    <property type="entry name" value="NHL_repeat"/>
</dbReference>
<dbReference type="PANTHER" id="PTHR24104">
    <property type="entry name" value="E3 UBIQUITIN-PROTEIN LIGASE NHLRC1-RELATED"/>
    <property type="match status" value="1"/>
</dbReference>
<dbReference type="Pfam" id="PF01436">
    <property type="entry name" value="NHL"/>
    <property type="match status" value="6"/>
</dbReference>
<dbReference type="OrthoDB" id="5987831at2759"/>
<dbReference type="Proteomes" id="UP000275408">
    <property type="component" value="Unassembled WGS sequence"/>
</dbReference>
<dbReference type="InterPro" id="IPR050952">
    <property type="entry name" value="TRIM-NHL_E3_ligases"/>
</dbReference>
<dbReference type="InterPro" id="IPR011042">
    <property type="entry name" value="6-blade_b-propeller_TolB-like"/>
</dbReference>
<dbReference type="GO" id="GO:0008270">
    <property type="term" value="F:zinc ion binding"/>
    <property type="evidence" value="ECO:0007669"/>
    <property type="project" value="UniProtKB-KW"/>
</dbReference>
<name>A0A3M6UAX7_POCDA</name>
<protein>
    <recommendedName>
        <fullName evidence="5">SMP-30/Gluconolactonase/LRE-like region domain-containing protein</fullName>
    </recommendedName>
</protein>
<dbReference type="SUPFAM" id="SSF63829">
    <property type="entry name" value="Calcium-dependent phosphotriesterase"/>
    <property type="match status" value="1"/>
</dbReference>
<dbReference type="GO" id="GO:0061630">
    <property type="term" value="F:ubiquitin protein ligase activity"/>
    <property type="evidence" value="ECO:0007669"/>
    <property type="project" value="TreeGrafter"/>
</dbReference>
<feature type="repeat" description="NHL" evidence="2">
    <location>
        <begin position="326"/>
        <end position="369"/>
    </location>
</feature>
<dbReference type="EMBL" id="RCHS01001895">
    <property type="protein sequence ID" value="RMX50827.1"/>
    <property type="molecule type" value="Genomic_DNA"/>
</dbReference>
<feature type="repeat" description="NHL" evidence="2">
    <location>
        <begin position="198"/>
        <end position="237"/>
    </location>
</feature>
<dbReference type="PANTHER" id="PTHR24104:SF25">
    <property type="entry name" value="PROTEIN LIN-41"/>
    <property type="match status" value="1"/>
</dbReference>
<dbReference type="GO" id="GO:0000209">
    <property type="term" value="P:protein polyubiquitination"/>
    <property type="evidence" value="ECO:0007669"/>
    <property type="project" value="TreeGrafter"/>
</dbReference>